<proteinExistence type="predicted"/>
<gene>
    <name evidence="1" type="ORF">AVDCRST_MAG95-3428</name>
</gene>
<sequence length="38" mass="4512">MKNRRKLNQLAKYFYLGKLGQQLVCLIKYTPTYVNSAF</sequence>
<protein>
    <submittedName>
        <fullName evidence="1">Uncharacterized protein</fullName>
    </submittedName>
</protein>
<name>A0A6J4JN27_9BACT</name>
<dbReference type="AlphaFoldDB" id="A0A6J4JN27"/>
<evidence type="ECO:0000313" key="1">
    <source>
        <dbReference type="EMBL" id="CAA9282848.1"/>
    </source>
</evidence>
<dbReference type="EMBL" id="CADCTJ010001077">
    <property type="protein sequence ID" value="CAA9282848.1"/>
    <property type="molecule type" value="Genomic_DNA"/>
</dbReference>
<organism evidence="1">
    <name type="scientific">uncultured Adhaeribacter sp</name>
    <dbReference type="NCBI Taxonomy" id="448109"/>
    <lineage>
        <taxon>Bacteria</taxon>
        <taxon>Pseudomonadati</taxon>
        <taxon>Bacteroidota</taxon>
        <taxon>Cytophagia</taxon>
        <taxon>Cytophagales</taxon>
        <taxon>Hymenobacteraceae</taxon>
        <taxon>Adhaeribacter</taxon>
        <taxon>environmental samples</taxon>
    </lineage>
</organism>
<accession>A0A6J4JN27</accession>
<reference evidence="1" key="1">
    <citation type="submission" date="2020-02" db="EMBL/GenBank/DDBJ databases">
        <authorList>
            <person name="Meier V. D."/>
        </authorList>
    </citation>
    <scope>NUCLEOTIDE SEQUENCE</scope>
    <source>
        <strain evidence="1">AVDCRST_MAG95</strain>
    </source>
</reference>